<reference evidence="1 2" key="1">
    <citation type="submission" date="2023-07" db="EMBL/GenBank/DDBJ databases">
        <authorList>
            <person name="Girao M."/>
            <person name="Carvalho M.F."/>
        </authorList>
    </citation>
    <scope>NUCLEOTIDE SEQUENCE [LARGE SCALE GENOMIC DNA]</scope>
    <source>
        <strain evidence="1 2">YIM65754</strain>
    </source>
</reference>
<evidence type="ECO:0000313" key="2">
    <source>
        <dbReference type="Proteomes" id="UP001336020"/>
    </source>
</evidence>
<dbReference type="EMBL" id="JAUTXY010000031">
    <property type="protein sequence ID" value="MEE2062231.1"/>
    <property type="molecule type" value="Genomic_DNA"/>
</dbReference>
<name>A0ABU7LL34_9NOCA</name>
<dbReference type="Proteomes" id="UP001336020">
    <property type="component" value="Unassembled WGS sequence"/>
</dbReference>
<protein>
    <submittedName>
        <fullName evidence="1">Uncharacterized protein</fullName>
    </submittedName>
</protein>
<organism evidence="1 2">
    <name type="scientific">Rhodococcus artemisiae</name>
    <dbReference type="NCBI Taxonomy" id="714159"/>
    <lineage>
        <taxon>Bacteria</taxon>
        <taxon>Bacillati</taxon>
        <taxon>Actinomycetota</taxon>
        <taxon>Actinomycetes</taxon>
        <taxon>Mycobacteriales</taxon>
        <taxon>Nocardiaceae</taxon>
        <taxon>Rhodococcus</taxon>
    </lineage>
</organism>
<keyword evidence="2" id="KW-1185">Reference proteome</keyword>
<sequence length="55" mass="6040">MAFPPEDDHGQPGLVRLDDGHYGYRWKDSDEVIVLYTPGVDPPQPDSSVIVTEAG</sequence>
<dbReference type="RefSeq" id="WP_006554639.1">
    <property type="nucleotide sequence ID" value="NZ_JAUTXY010000031.1"/>
</dbReference>
<accession>A0ABU7LL34</accession>
<comment type="caution">
    <text evidence="1">The sequence shown here is derived from an EMBL/GenBank/DDBJ whole genome shotgun (WGS) entry which is preliminary data.</text>
</comment>
<evidence type="ECO:0000313" key="1">
    <source>
        <dbReference type="EMBL" id="MEE2062231.1"/>
    </source>
</evidence>
<gene>
    <name evidence="1" type="ORF">Q7514_32370</name>
</gene>
<proteinExistence type="predicted"/>